<dbReference type="EC" id="1.1.1.4" evidence="9"/>
<evidence type="ECO:0000256" key="4">
    <source>
        <dbReference type="ARBA" id="ARBA00022833"/>
    </source>
</evidence>
<dbReference type="InterPro" id="IPR020843">
    <property type="entry name" value="ER"/>
</dbReference>
<protein>
    <submittedName>
        <fullName evidence="9">(R,R)-butanediol dehydrogenase/meso-butanediol dehydrogenase/diacetyl reductase</fullName>
        <ecNumber evidence="9">1.1.1.-</ecNumber>
        <ecNumber evidence="9">1.1.1.303</ecNumber>
        <ecNumber evidence="9">1.1.1.4</ecNumber>
    </submittedName>
</protein>
<dbReference type="SUPFAM" id="SSF50129">
    <property type="entry name" value="GroES-like"/>
    <property type="match status" value="1"/>
</dbReference>
<evidence type="ECO:0000256" key="5">
    <source>
        <dbReference type="ARBA" id="ARBA00023002"/>
    </source>
</evidence>
<evidence type="ECO:0000256" key="2">
    <source>
        <dbReference type="ARBA" id="ARBA00008072"/>
    </source>
</evidence>
<organism evidence="9 10">
    <name type="scientific">Phyllobacterium myrsinacearum</name>
    <dbReference type="NCBI Taxonomy" id="28101"/>
    <lineage>
        <taxon>Bacteria</taxon>
        <taxon>Pseudomonadati</taxon>
        <taxon>Pseudomonadota</taxon>
        <taxon>Alphaproteobacteria</taxon>
        <taxon>Hyphomicrobiales</taxon>
        <taxon>Phyllobacteriaceae</taxon>
        <taxon>Phyllobacterium</taxon>
    </lineage>
</organism>
<dbReference type="InterPro" id="IPR002328">
    <property type="entry name" value="ADH_Zn_CS"/>
</dbReference>
<dbReference type="FunFam" id="3.40.50.720:FF:000068">
    <property type="entry name" value="Sorbitol dehydrogenase"/>
    <property type="match status" value="1"/>
</dbReference>
<accession>A0A839ELB6</accession>
<keyword evidence="5 9" id="KW-0560">Oxidoreductase</keyword>
<dbReference type="InterPro" id="IPR013154">
    <property type="entry name" value="ADH-like_N"/>
</dbReference>
<dbReference type="Gene3D" id="3.40.50.720">
    <property type="entry name" value="NAD(P)-binding Rossmann-like Domain"/>
    <property type="match status" value="1"/>
</dbReference>
<comment type="caution">
    <text evidence="9">The sequence shown here is derived from an EMBL/GenBank/DDBJ whole genome shotgun (WGS) entry which is preliminary data.</text>
</comment>
<evidence type="ECO:0000256" key="7">
    <source>
        <dbReference type="RuleBase" id="RU361277"/>
    </source>
</evidence>
<dbReference type="Pfam" id="PF00107">
    <property type="entry name" value="ADH_zinc_N"/>
    <property type="match status" value="1"/>
</dbReference>
<keyword evidence="4 7" id="KW-0862">Zinc</keyword>
<keyword evidence="3 7" id="KW-0479">Metal-binding</keyword>
<comment type="cofactor">
    <cofactor evidence="1 7">
        <name>Zn(2+)</name>
        <dbReference type="ChEBI" id="CHEBI:29105"/>
    </cofactor>
</comment>
<dbReference type="RefSeq" id="WP_182549742.1">
    <property type="nucleotide sequence ID" value="NZ_JACGXN010000003.1"/>
</dbReference>
<keyword evidence="10" id="KW-1185">Reference proteome</keyword>
<dbReference type="Pfam" id="PF08240">
    <property type="entry name" value="ADH_N"/>
    <property type="match status" value="1"/>
</dbReference>
<dbReference type="InterPro" id="IPR036291">
    <property type="entry name" value="NAD(P)-bd_dom_sf"/>
</dbReference>
<gene>
    <name evidence="9" type="ORF">FHW16_002796</name>
</gene>
<evidence type="ECO:0000313" key="10">
    <source>
        <dbReference type="Proteomes" id="UP000549052"/>
    </source>
</evidence>
<reference evidence="9 10" key="1">
    <citation type="submission" date="2020-07" db="EMBL/GenBank/DDBJ databases">
        <title>Genomic Encyclopedia of Type Strains, Phase IV (KMG-V): Genome sequencing to study the core and pangenomes of soil and plant-associated prokaryotes.</title>
        <authorList>
            <person name="Whitman W."/>
        </authorList>
    </citation>
    <scope>NUCLEOTIDE SEQUENCE [LARGE SCALE GENOMIC DNA]</scope>
    <source>
        <strain evidence="9 10">AN3</strain>
    </source>
</reference>
<dbReference type="CDD" id="cd08233">
    <property type="entry name" value="butanediol_DH_like"/>
    <property type="match status" value="1"/>
</dbReference>
<dbReference type="PROSITE" id="PS00059">
    <property type="entry name" value="ADH_ZINC"/>
    <property type="match status" value="1"/>
</dbReference>
<dbReference type="GO" id="GO:0000721">
    <property type="term" value="F:(R,R)-butanediol dehydrogenase activity"/>
    <property type="evidence" value="ECO:0007669"/>
    <property type="project" value="UniProtKB-EC"/>
</dbReference>
<dbReference type="EC" id="1.1.1.303" evidence="9"/>
<comment type="similarity">
    <text evidence="2 7">Belongs to the zinc-containing alcohol dehydrogenase family.</text>
</comment>
<evidence type="ECO:0000256" key="6">
    <source>
        <dbReference type="ARBA" id="ARBA00023027"/>
    </source>
</evidence>
<sequence length="358" mass="38237">MKALRFHAAKDLRLDDIEKPSLTPPEGQVLIRNRFVGICGTDLHEYVSGPIFIPVEPHPFTDAKGPQVLGHEFGGVVEAIGKGVTSVQPGERVSVQPLIMPRSGDYFADPGLFHLSPSLALAGLSWQSGGMAEYALLNEYNVQRIPDEMTDEEAALVEPTAVAVYACDRGGVTAGSSVLVTGAGPIGVLTLLAARAAGAAQLFLSDINDTRLQLATRILPDIITINPGHETVGDIVRSCTEGGVGCDVAIECVGSERALKACADAVRKQGVVVQTGLHPHENPLDWFQVTFKDIDIRGSWAYPTHYWPRVIRLISSGLLPAHKVVTKRITLDEAVTEGFDTLLDPAGANLKILIDVGS</sequence>
<name>A0A839ELB6_9HYPH</name>
<dbReference type="EMBL" id="JACGXN010000003">
    <property type="protein sequence ID" value="MBA8879078.1"/>
    <property type="molecule type" value="Genomic_DNA"/>
</dbReference>
<dbReference type="SUPFAM" id="SSF51735">
    <property type="entry name" value="NAD(P)-binding Rossmann-fold domains"/>
    <property type="match status" value="1"/>
</dbReference>
<dbReference type="InterPro" id="IPR013149">
    <property type="entry name" value="ADH-like_C"/>
</dbReference>
<dbReference type="PANTHER" id="PTHR43161:SF26">
    <property type="entry name" value="GALACTITOL 1-PHOSPHATE 5-DEHYDROGENASE"/>
    <property type="match status" value="1"/>
</dbReference>
<evidence type="ECO:0000256" key="1">
    <source>
        <dbReference type="ARBA" id="ARBA00001947"/>
    </source>
</evidence>
<feature type="domain" description="Enoyl reductase (ER)" evidence="8">
    <location>
        <begin position="7"/>
        <end position="354"/>
    </location>
</feature>
<evidence type="ECO:0000259" key="8">
    <source>
        <dbReference type="SMART" id="SM00829"/>
    </source>
</evidence>
<dbReference type="PANTHER" id="PTHR43161">
    <property type="entry name" value="SORBITOL DEHYDROGENASE"/>
    <property type="match status" value="1"/>
</dbReference>
<dbReference type="AlphaFoldDB" id="A0A839ELB6"/>
<dbReference type="SMART" id="SM00829">
    <property type="entry name" value="PKS_ER"/>
    <property type="match status" value="1"/>
</dbReference>
<dbReference type="Gene3D" id="3.90.180.10">
    <property type="entry name" value="Medium-chain alcohol dehydrogenases, catalytic domain"/>
    <property type="match status" value="1"/>
</dbReference>
<proteinExistence type="inferred from homology"/>
<evidence type="ECO:0000313" key="9">
    <source>
        <dbReference type="EMBL" id="MBA8879078.1"/>
    </source>
</evidence>
<evidence type="ECO:0000256" key="3">
    <source>
        <dbReference type="ARBA" id="ARBA00022723"/>
    </source>
</evidence>
<dbReference type="GO" id="GO:0052587">
    <property type="term" value="F:diacetyl reductase ((R)-acetoin forming) (NAD+) activity"/>
    <property type="evidence" value="ECO:0007669"/>
    <property type="project" value="UniProtKB-EC"/>
</dbReference>
<dbReference type="EC" id="1.1.1.-" evidence="9"/>
<dbReference type="GO" id="GO:0008270">
    <property type="term" value="F:zinc ion binding"/>
    <property type="evidence" value="ECO:0007669"/>
    <property type="project" value="InterPro"/>
</dbReference>
<dbReference type="InterPro" id="IPR011032">
    <property type="entry name" value="GroES-like_sf"/>
</dbReference>
<dbReference type="Proteomes" id="UP000549052">
    <property type="component" value="Unassembled WGS sequence"/>
</dbReference>
<keyword evidence="6" id="KW-0520">NAD</keyword>